<dbReference type="EMBL" id="LGRX02027750">
    <property type="protein sequence ID" value="KAK3248882.1"/>
    <property type="molecule type" value="Genomic_DNA"/>
</dbReference>
<reference evidence="2" key="2">
    <citation type="submission" date="2023-06" db="EMBL/GenBank/DDBJ databases">
        <title>Long-read-based genome assembly of the green algal bacterivore Cymbomonas tetramitiformis.</title>
        <authorList>
            <person name="Gyaltshen Y."/>
            <person name="Rozenberg A."/>
            <person name="Paasch A."/>
            <person name="Burns J.A."/>
            <person name="Warring S."/>
            <person name="Larson R."/>
            <person name="Maurer-Alcala X."/>
            <person name="Dacks J."/>
            <person name="Kim E."/>
        </authorList>
    </citation>
    <scope>NUCLEOTIDE SEQUENCE</scope>
    <source>
        <strain evidence="2">PLY_AMNH</strain>
    </source>
</reference>
<dbReference type="Gene3D" id="1.10.357.40">
    <property type="entry name" value="YbiA-like"/>
    <property type="match status" value="1"/>
</dbReference>
<dbReference type="CDD" id="cd15457">
    <property type="entry name" value="NADAR"/>
    <property type="match status" value="1"/>
</dbReference>
<keyword evidence="4" id="KW-1185">Reference proteome</keyword>
<dbReference type="Pfam" id="PF08719">
    <property type="entry name" value="NADAR"/>
    <property type="match status" value="1"/>
</dbReference>
<feature type="domain" description="NADAR" evidence="1">
    <location>
        <begin position="72"/>
        <end position="198"/>
    </location>
</feature>
<evidence type="ECO:0000313" key="3">
    <source>
        <dbReference type="EMBL" id="KAK3248882.1"/>
    </source>
</evidence>
<dbReference type="EMBL" id="LGRX02030310">
    <property type="protein sequence ID" value="KAK3245839.1"/>
    <property type="molecule type" value="Genomic_DNA"/>
</dbReference>
<dbReference type="SUPFAM" id="SSF143990">
    <property type="entry name" value="YbiA-like"/>
    <property type="match status" value="1"/>
</dbReference>
<accession>A0AAE0C143</accession>
<dbReference type="Proteomes" id="UP001190700">
    <property type="component" value="Unassembled WGS sequence"/>
</dbReference>
<reference evidence="2 4" key="1">
    <citation type="journal article" date="2015" name="Genome Biol. Evol.">
        <title>Comparative Genomics of a Bacterivorous Green Alga Reveals Evolutionary Causalities and Consequences of Phago-Mixotrophic Mode of Nutrition.</title>
        <authorList>
            <person name="Burns J.A."/>
            <person name="Paasch A."/>
            <person name="Narechania A."/>
            <person name="Kim E."/>
        </authorList>
    </citation>
    <scope>NUCLEOTIDE SEQUENCE [LARGE SCALE GENOMIC DNA]</scope>
    <source>
        <strain evidence="2">PLY_AMNH</strain>
    </source>
</reference>
<dbReference type="AlphaFoldDB" id="A0AAE0C143"/>
<evidence type="ECO:0000313" key="2">
    <source>
        <dbReference type="EMBL" id="KAK3245839.1"/>
    </source>
</evidence>
<evidence type="ECO:0000259" key="1">
    <source>
        <dbReference type="Pfam" id="PF08719"/>
    </source>
</evidence>
<organism evidence="2 4">
    <name type="scientific">Cymbomonas tetramitiformis</name>
    <dbReference type="NCBI Taxonomy" id="36881"/>
    <lineage>
        <taxon>Eukaryota</taxon>
        <taxon>Viridiplantae</taxon>
        <taxon>Chlorophyta</taxon>
        <taxon>Pyramimonadophyceae</taxon>
        <taxon>Pyramimonadales</taxon>
        <taxon>Pyramimonadaceae</taxon>
        <taxon>Cymbomonas</taxon>
    </lineage>
</organism>
<protein>
    <recommendedName>
        <fullName evidence="1">NADAR domain-containing protein</fullName>
    </recommendedName>
</protein>
<proteinExistence type="predicted"/>
<sequence>MSLDVLTCGESGNARKIKWYKGRAPPSDSGRDILMFYSKSADKPPGKGVGELLHDDHDTVYENLQNIRDWRKVLSNFWVHSEPLVHNEIAYKSAEHAYHAEKFLMVAKMRKGAQRDTALQYAAKFADRRADINFSHISGSDVKRMGGKSKFPMEQAEIEQWEEISQEVLRRILEHKFSQCPLANRVLLATGGSILVHCMGRSGVRQHWHFLEDIRQTLRLQDWRFVEHDET</sequence>
<dbReference type="InterPro" id="IPR012816">
    <property type="entry name" value="NADAR"/>
</dbReference>
<gene>
    <name evidence="3" type="ORF">CYMTET_41668</name>
    <name evidence="2" type="ORF">CYMTET_44660</name>
</gene>
<dbReference type="InterPro" id="IPR037238">
    <property type="entry name" value="YbiA-like_sf"/>
</dbReference>
<evidence type="ECO:0000313" key="4">
    <source>
        <dbReference type="Proteomes" id="UP001190700"/>
    </source>
</evidence>
<name>A0AAE0C143_9CHLO</name>
<comment type="caution">
    <text evidence="2">The sequence shown here is derived from an EMBL/GenBank/DDBJ whole genome shotgun (WGS) entry which is preliminary data.</text>
</comment>